<evidence type="ECO:0000313" key="2">
    <source>
        <dbReference type="EMBL" id="CCE64271.1"/>
    </source>
</evidence>
<evidence type="ECO:0000313" key="3">
    <source>
        <dbReference type="Proteomes" id="UP000005666"/>
    </source>
</evidence>
<dbReference type="KEGG" id="tpf:TPHA_0H00610"/>
<organism evidence="2 3">
    <name type="scientific">Tetrapisispora phaffii (strain ATCC 24235 / CBS 4417 / NBRC 1672 / NRRL Y-8282 / UCD 70-5)</name>
    <name type="common">Yeast</name>
    <name type="synonym">Fabospora phaffii</name>
    <dbReference type="NCBI Taxonomy" id="1071381"/>
    <lineage>
        <taxon>Eukaryota</taxon>
        <taxon>Fungi</taxon>
        <taxon>Dikarya</taxon>
        <taxon>Ascomycota</taxon>
        <taxon>Saccharomycotina</taxon>
        <taxon>Saccharomycetes</taxon>
        <taxon>Saccharomycetales</taxon>
        <taxon>Saccharomycetaceae</taxon>
        <taxon>Tetrapisispora</taxon>
    </lineage>
</organism>
<gene>
    <name evidence="2" type="primary">TPHA0H00610</name>
    <name evidence="2" type="ordered locus">TPHA_0H00610</name>
</gene>
<feature type="region of interest" description="Disordered" evidence="1">
    <location>
        <begin position="174"/>
        <end position="236"/>
    </location>
</feature>
<dbReference type="EMBL" id="HE612863">
    <property type="protein sequence ID" value="CCE64271.1"/>
    <property type="molecule type" value="Genomic_DNA"/>
</dbReference>
<dbReference type="OMA" id="CQTENIT"/>
<feature type="compositionally biased region" description="Acidic residues" evidence="1">
    <location>
        <begin position="208"/>
        <end position="226"/>
    </location>
</feature>
<dbReference type="AlphaFoldDB" id="G8BWW7"/>
<accession>G8BWW7</accession>
<proteinExistence type="predicted"/>
<dbReference type="Proteomes" id="UP000005666">
    <property type="component" value="Chromosome 8"/>
</dbReference>
<name>G8BWW7_TETPH</name>
<dbReference type="HOGENOM" id="CLU_850404_0_0_1"/>
<protein>
    <submittedName>
        <fullName evidence="2">Uncharacterized protein</fullName>
    </submittedName>
</protein>
<evidence type="ECO:0000256" key="1">
    <source>
        <dbReference type="SAM" id="MobiDB-lite"/>
    </source>
</evidence>
<sequence length="327" mass="37035">MNSMIPEFSDSLSKTGYSLGPFLCNDNNYSIYYIYDTANENAKYLLKIMNKNAFDMNDTSAVDSISLCDNKIGLVYLLSNNSLQEEGPDYFSYYNDNGKSENDCDDVDVKINERKKSCLIFKDAERIRTSSTSRGCKELIRTPMPCQTENITSKVDQEKLLVFKKKNIIRTPIPKSMEFSENSDDEDEDDDSNDEPLESSDENTSSDSDSDSDSSEDEEDDNDEDEKLPQIGIRKYDVENNETLDIEQSVRSVSIACQGQENQGVKSILSHCHEHPCVDVPKSGILTPPYTCSHMKPNEHITIQSPHIFIPHQQKMDNVLKTPIPKV</sequence>
<reference evidence="2 3" key="1">
    <citation type="journal article" date="2011" name="Proc. Natl. Acad. Sci. U.S.A.">
        <title>Evolutionary erosion of yeast sex chromosomes by mating-type switching accidents.</title>
        <authorList>
            <person name="Gordon J.L."/>
            <person name="Armisen D."/>
            <person name="Proux-Wera E."/>
            <person name="Oheigeartaigh S.S."/>
            <person name="Byrne K.P."/>
            <person name="Wolfe K.H."/>
        </authorList>
    </citation>
    <scope>NUCLEOTIDE SEQUENCE [LARGE SCALE GENOMIC DNA]</scope>
    <source>
        <strain evidence="3">ATCC 24235 / CBS 4417 / NBRC 1672 / NRRL Y-8282 / UCD 70-5</strain>
    </source>
</reference>
<keyword evidence="3" id="KW-1185">Reference proteome</keyword>
<dbReference type="RefSeq" id="XP_003686705.1">
    <property type="nucleotide sequence ID" value="XM_003686657.1"/>
</dbReference>
<dbReference type="GeneID" id="11534001"/>
<feature type="compositionally biased region" description="Acidic residues" evidence="1">
    <location>
        <begin position="181"/>
        <end position="201"/>
    </location>
</feature>